<comment type="caution">
    <text evidence="5">The sequence shown here is derived from an EMBL/GenBank/DDBJ whole genome shotgun (WGS) entry which is preliminary data.</text>
</comment>
<evidence type="ECO:0000256" key="2">
    <source>
        <dbReference type="ARBA" id="ARBA00022759"/>
    </source>
</evidence>
<sequence length="188" mass="21275">MLILINILLGAHFMICRGFFGTRSMKTRRDYKFEKNIEDHNEKIMGDRIGKKIKSETKNVPCTVIEVIDGDTIEVAIPSYDKINKEEDLHDTSYGCVLHATERIRLEKVDCPEMNESGGNEAKTFTENFLKNGNVSVKIYIVDGANWGHYVKNDKYGRILGDLLVDGKSLSDELVKNGLAVYLGKNQE</sequence>
<dbReference type="SUPFAM" id="SSF50199">
    <property type="entry name" value="Staphylococcal nuclease"/>
    <property type="match status" value="1"/>
</dbReference>
<evidence type="ECO:0000259" key="4">
    <source>
        <dbReference type="PROSITE" id="PS50830"/>
    </source>
</evidence>
<protein>
    <recommendedName>
        <fullName evidence="4">TNase-like domain-containing protein</fullName>
    </recommendedName>
</protein>
<feature type="domain" description="TNase-like" evidence="4">
    <location>
        <begin position="58"/>
        <end position="180"/>
    </location>
</feature>
<dbReference type="SMART" id="SM00318">
    <property type="entry name" value="SNc"/>
    <property type="match status" value="1"/>
</dbReference>
<evidence type="ECO:0000313" key="6">
    <source>
        <dbReference type="Proteomes" id="UP000317158"/>
    </source>
</evidence>
<evidence type="ECO:0000313" key="5">
    <source>
        <dbReference type="EMBL" id="RZN63867.1"/>
    </source>
</evidence>
<dbReference type="GO" id="GO:0004519">
    <property type="term" value="F:endonuclease activity"/>
    <property type="evidence" value="ECO:0007669"/>
    <property type="project" value="UniProtKB-KW"/>
</dbReference>
<organism evidence="5 6">
    <name type="scientific">Methanoliparum thermophilum</name>
    <dbReference type="NCBI Taxonomy" id="2491083"/>
    <lineage>
        <taxon>Archaea</taxon>
        <taxon>Methanobacteriati</taxon>
        <taxon>Methanobacteriota</taxon>
        <taxon>Candidatus Methanoliparia</taxon>
        <taxon>Candidatus Methanoliparales</taxon>
        <taxon>Candidatus Methanoliparaceae</taxon>
        <taxon>Candidatus Methanoliparum</taxon>
    </lineage>
</organism>
<dbReference type="Gene3D" id="2.40.50.90">
    <property type="match status" value="1"/>
</dbReference>
<proteinExistence type="predicted"/>
<dbReference type="PROSITE" id="PS50830">
    <property type="entry name" value="TNASE_3"/>
    <property type="match status" value="1"/>
</dbReference>
<dbReference type="GO" id="GO:0016787">
    <property type="term" value="F:hydrolase activity"/>
    <property type="evidence" value="ECO:0007669"/>
    <property type="project" value="UniProtKB-KW"/>
</dbReference>
<reference evidence="5 6" key="1">
    <citation type="journal article" date="2019" name="Nat. Microbiol.">
        <title>Wide diversity of methane and short-chain alkane metabolisms in uncultured archaea.</title>
        <authorList>
            <person name="Borrel G."/>
            <person name="Adam P.S."/>
            <person name="McKay L.J."/>
            <person name="Chen L.X."/>
            <person name="Sierra-Garcia I.N."/>
            <person name="Sieber C.M."/>
            <person name="Letourneur Q."/>
            <person name="Ghozlane A."/>
            <person name="Andersen G.L."/>
            <person name="Li W.J."/>
            <person name="Hallam S.J."/>
            <person name="Muyzer G."/>
            <person name="de Oliveira V.M."/>
            <person name="Inskeep W.P."/>
            <person name="Banfield J.F."/>
            <person name="Gribaldo S."/>
        </authorList>
    </citation>
    <scope>NUCLEOTIDE SEQUENCE [LARGE SCALE GENOMIC DNA]</scope>
    <source>
        <strain evidence="5">NM1a</strain>
    </source>
</reference>
<dbReference type="PANTHER" id="PTHR12302">
    <property type="entry name" value="EBNA2 BINDING PROTEIN P100"/>
    <property type="match status" value="1"/>
</dbReference>
<dbReference type="InterPro" id="IPR035437">
    <property type="entry name" value="SNase_OB-fold_sf"/>
</dbReference>
<keyword evidence="2" id="KW-0255">Endonuclease</keyword>
<dbReference type="Pfam" id="PF00565">
    <property type="entry name" value="SNase"/>
    <property type="match status" value="1"/>
</dbReference>
<name>A0A520KQQ2_METT2</name>
<evidence type="ECO:0000256" key="1">
    <source>
        <dbReference type="ARBA" id="ARBA00022722"/>
    </source>
</evidence>
<accession>A0A520KQQ2</accession>
<evidence type="ECO:0000256" key="3">
    <source>
        <dbReference type="ARBA" id="ARBA00022801"/>
    </source>
</evidence>
<gene>
    <name evidence="5" type="ORF">EF806_06445</name>
</gene>
<keyword evidence="1" id="KW-0540">Nuclease</keyword>
<dbReference type="Proteomes" id="UP000317158">
    <property type="component" value="Unassembled WGS sequence"/>
</dbReference>
<dbReference type="AlphaFoldDB" id="A0A520KQQ2"/>
<dbReference type="PANTHER" id="PTHR12302:SF3">
    <property type="entry name" value="SERINE_THREONINE-PROTEIN KINASE 31"/>
    <property type="match status" value="1"/>
</dbReference>
<dbReference type="InterPro" id="IPR016071">
    <property type="entry name" value="Staphylococal_nuclease_OB-fold"/>
</dbReference>
<dbReference type="EMBL" id="RXIF01000012">
    <property type="protein sequence ID" value="RZN63867.1"/>
    <property type="molecule type" value="Genomic_DNA"/>
</dbReference>
<keyword evidence="3" id="KW-0378">Hydrolase</keyword>